<dbReference type="InterPro" id="IPR027843">
    <property type="entry name" value="DUF4440"/>
</dbReference>
<evidence type="ECO:0000259" key="1">
    <source>
        <dbReference type="Pfam" id="PF14534"/>
    </source>
</evidence>
<name>A3QG66_SHELP</name>
<dbReference type="InterPro" id="IPR032710">
    <property type="entry name" value="NTF2-like_dom_sf"/>
</dbReference>
<dbReference type="KEGG" id="slo:Shew_2598"/>
<dbReference type="EMBL" id="CP000606">
    <property type="protein sequence ID" value="ABO24464.1"/>
    <property type="molecule type" value="Genomic_DNA"/>
</dbReference>
<proteinExistence type="predicted"/>
<dbReference type="AlphaFoldDB" id="A3QG66"/>
<keyword evidence="3" id="KW-1185">Reference proteome</keyword>
<accession>A3QG66</accession>
<evidence type="ECO:0000313" key="3">
    <source>
        <dbReference type="Proteomes" id="UP000001558"/>
    </source>
</evidence>
<dbReference type="HOGENOM" id="CLU_137417_3_0_6"/>
<protein>
    <recommendedName>
        <fullName evidence="1">DUF4440 domain-containing protein</fullName>
    </recommendedName>
</protein>
<organism evidence="2 3">
    <name type="scientific">Shewanella loihica (strain ATCC BAA-1088 / PV-4)</name>
    <dbReference type="NCBI Taxonomy" id="323850"/>
    <lineage>
        <taxon>Bacteria</taxon>
        <taxon>Pseudomonadati</taxon>
        <taxon>Pseudomonadota</taxon>
        <taxon>Gammaproteobacteria</taxon>
        <taxon>Alteromonadales</taxon>
        <taxon>Shewanellaceae</taxon>
        <taxon>Shewanella</taxon>
    </lineage>
</organism>
<dbReference type="Gene3D" id="3.10.450.50">
    <property type="match status" value="1"/>
</dbReference>
<gene>
    <name evidence="2" type="ordered locus">Shew_2598</name>
</gene>
<reference evidence="2 3" key="1">
    <citation type="submission" date="2007-03" db="EMBL/GenBank/DDBJ databases">
        <title>Complete sequence of Shewanella loihica PV-4.</title>
        <authorList>
            <consortium name="US DOE Joint Genome Institute"/>
            <person name="Copeland A."/>
            <person name="Lucas S."/>
            <person name="Lapidus A."/>
            <person name="Barry K."/>
            <person name="Detter J.C."/>
            <person name="Glavina del Rio T."/>
            <person name="Hammon N."/>
            <person name="Israni S."/>
            <person name="Dalin E."/>
            <person name="Tice H."/>
            <person name="Pitluck S."/>
            <person name="Chain P."/>
            <person name="Malfatti S."/>
            <person name="Shin M."/>
            <person name="Vergez L."/>
            <person name="Schmutz J."/>
            <person name="Larimer F."/>
            <person name="Land M."/>
            <person name="Hauser L."/>
            <person name="Kyrpides N."/>
            <person name="Mikhailova N."/>
            <person name="Romine M.F."/>
            <person name="Serres G."/>
            <person name="Fredrickson J."/>
            <person name="Tiedje J."/>
            <person name="Richardson P."/>
        </authorList>
    </citation>
    <scope>NUCLEOTIDE SEQUENCE [LARGE SCALE GENOMIC DNA]</scope>
    <source>
        <strain evidence="3">ATCC BAA-1088 / PV-4</strain>
    </source>
</reference>
<sequence length="135" mass="14908">MTALVFLAFSVAAESPVEYPKPQTPSELHGLFAQYFKHKDLQGLSTLFAADAKFILDDKGRAAIGRKAIVSELEKYLGVKGEMQTLSKSVHINGDIALVRSQWKISGTDLKGTALEVMQYQNNGWVYVIDNPNGY</sequence>
<evidence type="ECO:0000313" key="2">
    <source>
        <dbReference type="EMBL" id="ABO24464.1"/>
    </source>
</evidence>
<dbReference type="eggNOG" id="COG4319">
    <property type="taxonomic scope" value="Bacteria"/>
</dbReference>
<dbReference type="Proteomes" id="UP000001558">
    <property type="component" value="Chromosome"/>
</dbReference>
<dbReference type="Pfam" id="PF14534">
    <property type="entry name" value="DUF4440"/>
    <property type="match status" value="1"/>
</dbReference>
<feature type="domain" description="DUF4440" evidence="1">
    <location>
        <begin position="31"/>
        <end position="126"/>
    </location>
</feature>
<dbReference type="SUPFAM" id="SSF54427">
    <property type="entry name" value="NTF2-like"/>
    <property type="match status" value="1"/>
</dbReference>